<keyword evidence="1" id="KW-0472">Membrane</keyword>
<dbReference type="STRING" id="218140.BPSY_0912"/>
<sequence length="205" mass="22550">MKTLLSIDGKVYAVLNVMVELLELNLLFIIGCLPIVTIGSSAVSLYEVVFQIRKEGTVRVLPRFWKAFRGNLLKGIVLWAIVAATFAAMVLSYWMLSNISHGNILVLLPMCVIIAVLLLASGYVFALAGRYDMGVAAIVRASLSLALQHAFISALAVILFLAVVCLIPVLLPRLLFLWVFFAFGLTAYLHSWLLIRVFEQHGDAG</sequence>
<dbReference type="OrthoDB" id="4420878at2"/>
<keyword evidence="2" id="KW-0808">Transferase</keyword>
<protein>
    <submittedName>
        <fullName evidence="2">Putative transferase</fullName>
    </submittedName>
</protein>
<dbReference type="RefSeq" id="WP_033494632.1">
    <property type="nucleotide sequence ID" value="NZ_JGZI01000009.1"/>
</dbReference>
<accession>A0A087CFL4</accession>
<evidence type="ECO:0000313" key="2">
    <source>
        <dbReference type="EMBL" id="KFI82064.1"/>
    </source>
</evidence>
<dbReference type="GeneID" id="98300116"/>
<evidence type="ECO:0000313" key="3">
    <source>
        <dbReference type="Proteomes" id="UP000029050"/>
    </source>
</evidence>
<feature type="transmembrane region" description="Helical" evidence="1">
    <location>
        <begin position="106"/>
        <end position="129"/>
    </location>
</feature>
<keyword evidence="3" id="KW-1185">Reference proteome</keyword>
<comment type="caution">
    <text evidence="2">The sequence shown here is derived from an EMBL/GenBank/DDBJ whole genome shotgun (WGS) entry which is preliminary data.</text>
</comment>
<keyword evidence="1" id="KW-0812">Transmembrane</keyword>
<feature type="transmembrane region" description="Helical" evidence="1">
    <location>
        <begin position="175"/>
        <end position="195"/>
    </location>
</feature>
<proteinExistence type="predicted"/>
<dbReference type="Pfam" id="PF04854">
    <property type="entry name" value="DUF624"/>
    <property type="match status" value="1"/>
</dbReference>
<evidence type="ECO:0000256" key="1">
    <source>
        <dbReference type="SAM" id="Phobius"/>
    </source>
</evidence>
<feature type="transmembrane region" description="Helical" evidence="1">
    <location>
        <begin position="71"/>
        <end position="94"/>
    </location>
</feature>
<keyword evidence="1" id="KW-1133">Transmembrane helix</keyword>
<reference evidence="2" key="1">
    <citation type="submission" date="2014-03" db="EMBL/GenBank/DDBJ databases">
        <title>Genomics of Bifidobacteria.</title>
        <authorList>
            <person name="Ventura M."/>
            <person name="Milani C."/>
            <person name="Lugli G.A."/>
        </authorList>
    </citation>
    <scope>NUCLEOTIDE SEQUENCE [LARGE SCALE GENOMIC DNA]</scope>
    <source>
        <strain evidence="2">LMG 21775</strain>
    </source>
</reference>
<feature type="transmembrane region" description="Helical" evidence="1">
    <location>
        <begin position="26"/>
        <end position="50"/>
    </location>
</feature>
<organism evidence="2 3">
    <name type="scientific">Bifidobacterium psychraerophilum</name>
    <dbReference type="NCBI Taxonomy" id="218140"/>
    <lineage>
        <taxon>Bacteria</taxon>
        <taxon>Bacillati</taxon>
        <taxon>Actinomycetota</taxon>
        <taxon>Actinomycetes</taxon>
        <taxon>Bifidobacteriales</taxon>
        <taxon>Bifidobacteriaceae</taxon>
        <taxon>Bifidobacterium</taxon>
    </lineage>
</organism>
<dbReference type="EMBL" id="JGZI01000009">
    <property type="protein sequence ID" value="KFI82064.1"/>
    <property type="molecule type" value="Genomic_DNA"/>
</dbReference>
<dbReference type="Proteomes" id="UP000029050">
    <property type="component" value="Unassembled WGS sequence"/>
</dbReference>
<dbReference type="AlphaFoldDB" id="A0A087CFL4"/>
<feature type="transmembrane region" description="Helical" evidence="1">
    <location>
        <begin position="150"/>
        <end position="169"/>
    </location>
</feature>
<dbReference type="GO" id="GO:0016740">
    <property type="term" value="F:transferase activity"/>
    <property type="evidence" value="ECO:0007669"/>
    <property type="project" value="UniProtKB-KW"/>
</dbReference>
<dbReference type="eggNOG" id="COG5578">
    <property type="taxonomic scope" value="Bacteria"/>
</dbReference>
<gene>
    <name evidence="2" type="ORF">BPSY_0912</name>
</gene>
<name>A0A087CFL4_9BIFI</name>
<dbReference type="InterPro" id="IPR006938">
    <property type="entry name" value="DUF624"/>
</dbReference>